<dbReference type="AlphaFoldDB" id="A0A848L9Z2"/>
<reference evidence="3 4" key="1">
    <citation type="submission" date="2020-04" db="EMBL/GenBank/DDBJ databases">
        <title>Draft genome of Pyxidicoccus fallax type strain.</title>
        <authorList>
            <person name="Whitworth D.E."/>
        </authorList>
    </citation>
    <scope>NUCLEOTIDE SEQUENCE [LARGE SCALE GENOMIC DNA]</scope>
    <source>
        <strain evidence="3 4">DSM 14698</strain>
    </source>
</reference>
<keyword evidence="3" id="KW-0808">Transferase</keyword>
<dbReference type="InterPro" id="IPR011009">
    <property type="entry name" value="Kinase-like_dom_sf"/>
</dbReference>
<dbReference type="EMBL" id="JABBJJ010000050">
    <property type="protein sequence ID" value="NMO15870.1"/>
    <property type="molecule type" value="Genomic_DNA"/>
</dbReference>
<dbReference type="Gene3D" id="1.10.510.10">
    <property type="entry name" value="Transferase(Phosphotransferase) domain 1"/>
    <property type="match status" value="1"/>
</dbReference>
<organism evidence="3 4">
    <name type="scientific">Pyxidicoccus fallax</name>
    <dbReference type="NCBI Taxonomy" id="394095"/>
    <lineage>
        <taxon>Bacteria</taxon>
        <taxon>Pseudomonadati</taxon>
        <taxon>Myxococcota</taxon>
        <taxon>Myxococcia</taxon>
        <taxon>Myxococcales</taxon>
        <taxon>Cystobacterineae</taxon>
        <taxon>Myxococcaceae</taxon>
        <taxon>Pyxidicoccus</taxon>
    </lineage>
</organism>
<dbReference type="SUPFAM" id="SSF56112">
    <property type="entry name" value="Protein kinase-like (PK-like)"/>
    <property type="match status" value="1"/>
</dbReference>
<dbReference type="Proteomes" id="UP000518300">
    <property type="component" value="Unassembled WGS sequence"/>
</dbReference>
<protein>
    <submittedName>
        <fullName evidence="3">Serine/threonine protein kinase</fullName>
    </submittedName>
</protein>
<name>A0A848L9Z2_9BACT</name>
<dbReference type="GO" id="GO:0004674">
    <property type="term" value="F:protein serine/threonine kinase activity"/>
    <property type="evidence" value="ECO:0007669"/>
    <property type="project" value="UniProtKB-KW"/>
</dbReference>
<comment type="caution">
    <text evidence="3">The sequence shown here is derived from an EMBL/GenBank/DDBJ whole genome shotgun (WGS) entry which is preliminary data.</text>
</comment>
<evidence type="ECO:0000313" key="4">
    <source>
        <dbReference type="Proteomes" id="UP000518300"/>
    </source>
</evidence>
<evidence type="ECO:0000313" key="3">
    <source>
        <dbReference type="EMBL" id="NMO15870.1"/>
    </source>
</evidence>
<keyword evidence="1" id="KW-1133">Transmembrane helix</keyword>
<dbReference type="InterPro" id="IPR000719">
    <property type="entry name" value="Prot_kinase_dom"/>
</dbReference>
<keyword evidence="1" id="KW-0472">Membrane</keyword>
<accession>A0A848L9Z2</accession>
<feature type="transmembrane region" description="Helical" evidence="1">
    <location>
        <begin position="365"/>
        <end position="389"/>
    </location>
</feature>
<dbReference type="GO" id="GO:0005524">
    <property type="term" value="F:ATP binding"/>
    <property type="evidence" value="ECO:0007669"/>
    <property type="project" value="InterPro"/>
</dbReference>
<proteinExistence type="predicted"/>
<sequence length="390" mass="42736">MKLPSDSDYQLALQNPSQAFSDPELREGRPELGTLGAMEGLPRPRAGNFATVYKLECGSRAFAIRCFTRPVQPDQEARYHEITRHLTLHRLPYSVDVAFLPRGIQVQGQWFPIVKMEWVQGESLSRFVEKHRESPRMLFELATAWVELLADLRRAGVAHGDLQHGNVLVTPEGLRLVDYDGMFVPALEGRRSHERGHANYQHPLRDAAFFDARLDHFSAWVVWLSLVALAHEPGLWERFQGGDDCLLFRKRDFDGDGRSPLFQALQESRHERVRAAAGFFQSLLARSPADVPALDGAALSAISLSVMPRALPSGTPGGQAPPDAVPEPTALNASREVGRFIAPVPAAPVAFTPLSEAEQQGAAGILLGAVLSGVLSVFVSPFCLVGLGLS</sequence>
<feature type="non-terminal residue" evidence="3">
    <location>
        <position position="390"/>
    </location>
</feature>
<keyword evidence="1" id="KW-0812">Transmembrane</keyword>
<gene>
    <name evidence="3" type="ORF">HG543_13560</name>
</gene>
<dbReference type="PROSITE" id="PS50011">
    <property type="entry name" value="PROTEIN_KINASE_DOM"/>
    <property type="match status" value="1"/>
</dbReference>
<keyword evidence="3" id="KW-0723">Serine/threonine-protein kinase</keyword>
<evidence type="ECO:0000256" key="1">
    <source>
        <dbReference type="SAM" id="Phobius"/>
    </source>
</evidence>
<evidence type="ECO:0000259" key="2">
    <source>
        <dbReference type="PROSITE" id="PS50011"/>
    </source>
</evidence>
<keyword evidence="3" id="KW-0418">Kinase</keyword>
<feature type="domain" description="Protein kinase" evidence="2">
    <location>
        <begin position="38"/>
        <end position="304"/>
    </location>
</feature>
<keyword evidence="4" id="KW-1185">Reference proteome</keyword>